<evidence type="ECO:0000313" key="3">
    <source>
        <dbReference type="EMBL" id="EAW29715.1"/>
    </source>
</evidence>
<dbReference type="PRINTS" id="PR00412">
    <property type="entry name" value="EPOXHYDRLASE"/>
</dbReference>
<dbReference type="STRING" id="247633.GP2143_12286"/>
<gene>
    <name evidence="3" type="ORF">GP2143_12286</name>
</gene>
<dbReference type="EMBL" id="AAVT01000017">
    <property type="protein sequence ID" value="EAW29715.1"/>
    <property type="molecule type" value="Genomic_DNA"/>
</dbReference>
<dbReference type="Proteomes" id="UP000004931">
    <property type="component" value="Unassembled WGS sequence"/>
</dbReference>
<keyword evidence="1 3" id="KW-0378">Hydrolase</keyword>
<dbReference type="AlphaFoldDB" id="A0YHI4"/>
<name>A0YHI4_9GAMM</name>
<evidence type="ECO:0000313" key="4">
    <source>
        <dbReference type="Proteomes" id="UP000004931"/>
    </source>
</evidence>
<protein>
    <submittedName>
        <fullName evidence="3">Putative epoxide hydrolase</fullName>
    </submittedName>
</protein>
<evidence type="ECO:0000256" key="1">
    <source>
        <dbReference type="ARBA" id="ARBA00022801"/>
    </source>
</evidence>
<proteinExistence type="predicted"/>
<dbReference type="GO" id="GO:0016787">
    <property type="term" value="F:hydrolase activity"/>
    <property type="evidence" value="ECO:0007669"/>
    <property type="project" value="UniProtKB-KW"/>
</dbReference>
<dbReference type="PRINTS" id="PR00111">
    <property type="entry name" value="ABHYDROLASE"/>
</dbReference>
<dbReference type="InterPro" id="IPR000639">
    <property type="entry name" value="Epox_hydrolase-like"/>
</dbReference>
<sequence length="343" mass="38032">MILKIIKWTFLAVVGLVFLLVVVVFIGSKAPLDDDYTHTREVESLRLYTGQPMASSATGIVRIAANGYQFRARVAGFESVPAADKPAVILLHGFPVSSAMWVRLIGPLVESGYRVVAFDQRGYSPGARPTELRDYRIDELSSDVVAVADALGVETFHLIGHDWGAAVGWSTVMQYPQRIESWTALSIAHPMAFSEALANDRDQQSRSGYFALFVTPWLPEALFSFNNFQMLGAAYSGMLDEQKSEYVRLFSEPGALTAALNWYRAMTIRHQGAEQSSPEVSIPTLFMWGNDDPTAGRLAVDMQKQYMTGPYQKVELDAGHWLLTDQPRAVVRAVIDHLGTHTQ</sequence>
<reference evidence="3 4" key="1">
    <citation type="journal article" date="2010" name="J. Bacteriol.">
        <title>Genome sequence of the oligotrophic marine Gammaproteobacterium HTCC2143, isolated from the Oregon Coast.</title>
        <authorList>
            <person name="Oh H.M."/>
            <person name="Kang I."/>
            <person name="Ferriera S."/>
            <person name="Giovannoni S.J."/>
            <person name="Cho J.C."/>
        </authorList>
    </citation>
    <scope>NUCLEOTIDE SEQUENCE [LARGE SCALE GENOMIC DNA]</scope>
    <source>
        <strain evidence="3 4">HTCC2143</strain>
    </source>
</reference>
<accession>A0YHI4</accession>
<feature type="domain" description="AB hydrolase-1" evidence="2">
    <location>
        <begin position="86"/>
        <end position="325"/>
    </location>
</feature>
<comment type="caution">
    <text evidence="3">The sequence shown here is derived from an EMBL/GenBank/DDBJ whole genome shotgun (WGS) entry which is preliminary data.</text>
</comment>
<dbReference type="SUPFAM" id="SSF53474">
    <property type="entry name" value="alpha/beta-Hydrolases"/>
    <property type="match status" value="1"/>
</dbReference>
<dbReference type="InterPro" id="IPR000073">
    <property type="entry name" value="AB_hydrolase_1"/>
</dbReference>
<dbReference type="InterPro" id="IPR029058">
    <property type="entry name" value="AB_hydrolase_fold"/>
</dbReference>
<organism evidence="3 4">
    <name type="scientific">marine gamma proteobacterium HTCC2143</name>
    <dbReference type="NCBI Taxonomy" id="247633"/>
    <lineage>
        <taxon>Bacteria</taxon>
        <taxon>Pseudomonadati</taxon>
        <taxon>Pseudomonadota</taxon>
        <taxon>Gammaproteobacteria</taxon>
        <taxon>Cellvibrionales</taxon>
        <taxon>Spongiibacteraceae</taxon>
        <taxon>BD1-7 clade</taxon>
    </lineage>
</organism>
<dbReference type="eggNOG" id="COG0596">
    <property type="taxonomic scope" value="Bacteria"/>
</dbReference>
<dbReference type="Gene3D" id="3.40.50.1820">
    <property type="entry name" value="alpha/beta hydrolase"/>
    <property type="match status" value="1"/>
</dbReference>
<evidence type="ECO:0000259" key="2">
    <source>
        <dbReference type="Pfam" id="PF00561"/>
    </source>
</evidence>
<dbReference type="ESTHER" id="9gamm-a0yhi4">
    <property type="family name" value="Epoxide_hydrolase"/>
</dbReference>
<dbReference type="PANTHER" id="PTHR43329">
    <property type="entry name" value="EPOXIDE HYDROLASE"/>
    <property type="match status" value="1"/>
</dbReference>
<dbReference type="Pfam" id="PF00561">
    <property type="entry name" value="Abhydrolase_1"/>
    <property type="match status" value="1"/>
</dbReference>
<keyword evidence="4" id="KW-1185">Reference proteome</keyword>